<feature type="region of interest" description="Disordered" evidence="1">
    <location>
        <begin position="27"/>
        <end position="48"/>
    </location>
</feature>
<dbReference type="EMBL" id="JAUDUY010000010">
    <property type="protein sequence ID" value="MDM9632504.1"/>
    <property type="molecule type" value="Genomic_DNA"/>
</dbReference>
<reference evidence="3" key="1">
    <citation type="submission" date="2023-06" db="EMBL/GenBank/DDBJ databases">
        <title>Robiginitalea aurantiacus sp. nov. and Algoriphagus sediminis sp. nov., isolated from coastal sediment.</title>
        <authorList>
            <person name="Zhou Z.Y."/>
            <person name="An J."/>
            <person name="Jia Y.W."/>
            <person name="Du Z.J."/>
        </authorList>
    </citation>
    <scope>NUCLEOTIDE SEQUENCE</scope>
    <source>
        <strain evidence="3">M39</strain>
    </source>
</reference>
<protein>
    <submittedName>
        <fullName evidence="3">META domain-containing protein</fullName>
    </submittedName>
</protein>
<dbReference type="Gene3D" id="2.40.128.270">
    <property type="match status" value="1"/>
</dbReference>
<evidence type="ECO:0000259" key="2">
    <source>
        <dbReference type="Pfam" id="PF03724"/>
    </source>
</evidence>
<name>A0ABT7WHW0_9FLAO</name>
<dbReference type="Pfam" id="PF03724">
    <property type="entry name" value="META"/>
    <property type="match status" value="1"/>
</dbReference>
<accession>A0ABT7WHW0</accession>
<dbReference type="InterPro" id="IPR005184">
    <property type="entry name" value="DUF306_Meta_HslJ"/>
</dbReference>
<organism evidence="3 4">
    <name type="scientific">Robiginitalea aurantiaca</name>
    <dbReference type="NCBI Taxonomy" id="3056915"/>
    <lineage>
        <taxon>Bacteria</taxon>
        <taxon>Pseudomonadati</taxon>
        <taxon>Bacteroidota</taxon>
        <taxon>Flavobacteriia</taxon>
        <taxon>Flavobacteriales</taxon>
        <taxon>Flavobacteriaceae</taxon>
        <taxon>Robiginitalea</taxon>
    </lineage>
</organism>
<dbReference type="RefSeq" id="WP_289725866.1">
    <property type="nucleotide sequence ID" value="NZ_JAUDUY010000010.1"/>
</dbReference>
<evidence type="ECO:0000313" key="4">
    <source>
        <dbReference type="Proteomes" id="UP001174839"/>
    </source>
</evidence>
<evidence type="ECO:0000256" key="1">
    <source>
        <dbReference type="SAM" id="MobiDB-lite"/>
    </source>
</evidence>
<sequence>MSSNGLKRTAWILGLALLTGLTQCKPSKEKPEQMTRIQEQDSVPLGDTSRTSVDWNGTYYGFLPCADCGGILTELVLESNGSYLMKRVYWGKDQQVIKSEGTFQWDGSGGKIRLGDSKSKDEVVWYQVGENRLFQLDRKGNRNESDLAERYQLSKQNSLTGIEGVYWKLVELGGQPIEDGAPSAPFLMLVPGSGRVNGNGGCNTIMGGYELTDNNRISFSQFASTMMACPGENPEQEFLKVFDQVDNYTLKRDTLSLNKARMAPLARFVAAFP</sequence>
<feature type="domain" description="DUF306" evidence="2">
    <location>
        <begin position="162"/>
        <end position="268"/>
    </location>
</feature>
<keyword evidence="4" id="KW-1185">Reference proteome</keyword>
<dbReference type="PANTHER" id="PTHR35535:SF1">
    <property type="entry name" value="HEAT SHOCK PROTEIN HSLJ"/>
    <property type="match status" value="1"/>
</dbReference>
<dbReference type="Pfam" id="PF04170">
    <property type="entry name" value="NlpE"/>
    <property type="match status" value="1"/>
</dbReference>
<dbReference type="InterPro" id="IPR053147">
    <property type="entry name" value="Hsp_HslJ-like"/>
</dbReference>
<gene>
    <name evidence="3" type="ORF">QU605_13585</name>
</gene>
<dbReference type="Gene3D" id="2.40.128.640">
    <property type="match status" value="1"/>
</dbReference>
<dbReference type="PANTHER" id="PTHR35535">
    <property type="entry name" value="HEAT SHOCK PROTEIN HSLJ"/>
    <property type="match status" value="1"/>
</dbReference>
<dbReference type="Proteomes" id="UP001174839">
    <property type="component" value="Unassembled WGS sequence"/>
</dbReference>
<dbReference type="InterPro" id="IPR038670">
    <property type="entry name" value="HslJ-like_sf"/>
</dbReference>
<proteinExistence type="predicted"/>
<evidence type="ECO:0000313" key="3">
    <source>
        <dbReference type="EMBL" id="MDM9632504.1"/>
    </source>
</evidence>
<comment type="caution">
    <text evidence="3">The sequence shown here is derived from an EMBL/GenBank/DDBJ whole genome shotgun (WGS) entry which is preliminary data.</text>
</comment>
<dbReference type="InterPro" id="IPR007298">
    <property type="entry name" value="Cu-R_lipoprotein_NlpE"/>
</dbReference>